<feature type="transmembrane region" description="Helical" evidence="1">
    <location>
        <begin position="52"/>
        <end position="71"/>
    </location>
</feature>
<keyword evidence="1" id="KW-1133">Transmembrane helix</keyword>
<keyword evidence="3" id="KW-1185">Reference proteome</keyword>
<evidence type="ECO:0000256" key="1">
    <source>
        <dbReference type="SAM" id="Phobius"/>
    </source>
</evidence>
<evidence type="ECO:0000313" key="3">
    <source>
        <dbReference type="Proteomes" id="UP000193827"/>
    </source>
</evidence>
<keyword evidence="1" id="KW-0812">Transmembrane</keyword>
<dbReference type="EMBL" id="FWFL01000003">
    <property type="protein sequence ID" value="SLN29843.1"/>
    <property type="molecule type" value="Genomic_DNA"/>
</dbReference>
<keyword evidence="1" id="KW-0472">Membrane</keyword>
<accession>A0A1Y5S1C3</accession>
<proteinExistence type="predicted"/>
<feature type="transmembrane region" description="Helical" evidence="1">
    <location>
        <begin position="165"/>
        <end position="184"/>
    </location>
</feature>
<name>A0A1Y5S1C3_9RHOB</name>
<dbReference type="AlphaFoldDB" id="A0A1Y5S1C3"/>
<dbReference type="RefSeq" id="WP_085891635.1">
    <property type="nucleotide sequence ID" value="NZ_FWFL01000003.1"/>
</dbReference>
<dbReference type="Proteomes" id="UP000193827">
    <property type="component" value="Unassembled WGS sequence"/>
</dbReference>
<protein>
    <submittedName>
        <fullName evidence="2">Uncharacterized protein</fullName>
    </submittedName>
</protein>
<organism evidence="2 3">
    <name type="scientific">Roseovarius litorisediminis</name>
    <dbReference type="NCBI Taxonomy" id="1312363"/>
    <lineage>
        <taxon>Bacteria</taxon>
        <taxon>Pseudomonadati</taxon>
        <taxon>Pseudomonadota</taxon>
        <taxon>Alphaproteobacteria</taxon>
        <taxon>Rhodobacterales</taxon>
        <taxon>Roseobacteraceae</taxon>
        <taxon>Roseovarius</taxon>
    </lineage>
</organism>
<sequence length="186" mass="19607">MMARVLTSIALAAVLGWLGFALLSLLADAQVAALAGLVTGIGCILRLRDTIVLRGMVALLAPFGVMLPALTLRHMGVALGLPIPGFGTVELLVFLVVHVAFLAASMGVLRVDIYRLGYAPIPVAAMVLVVCAYAALTGNWFVALVAVLGQVGWVMHWGSSNWFDYVLHALLVPVVAVVLILRLLGI</sequence>
<feature type="transmembrane region" description="Helical" evidence="1">
    <location>
        <begin position="31"/>
        <end position="47"/>
    </location>
</feature>
<reference evidence="2 3" key="1">
    <citation type="submission" date="2017-03" db="EMBL/GenBank/DDBJ databases">
        <authorList>
            <person name="Afonso C.L."/>
            <person name="Miller P.J."/>
            <person name="Scott M.A."/>
            <person name="Spackman E."/>
            <person name="Goraichik I."/>
            <person name="Dimitrov K.M."/>
            <person name="Suarez D.L."/>
            <person name="Swayne D.E."/>
        </authorList>
    </citation>
    <scope>NUCLEOTIDE SEQUENCE [LARGE SCALE GENOMIC DNA]</scope>
    <source>
        <strain evidence="2 3">CECT 8287</strain>
    </source>
</reference>
<feature type="transmembrane region" description="Helical" evidence="1">
    <location>
        <begin position="123"/>
        <end position="153"/>
    </location>
</feature>
<evidence type="ECO:0000313" key="2">
    <source>
        <dbReference type="EMBL" id="SLN29843.1"/>
    </source>
</evidence>
<feature type="transmembrane region" description="Helical" evidence="1">
    <location>
        <begin position="91"/>
        <end position="111"/>
    </location>
</feature>
<dbReference type="OrthoDB" id="7744846at2"/>
<gene>
    <name evidence="2" type="ORF">PEL8287_01376</name>
</gene>